<dbReference type="GeneID" id="8621714"/>
<keyword evidence="2" id="KW-1185">Reference proteome</keyword>
<dbReference type="AlphaFoldDB" id="Q54XP8"/>
<evidence type="ECO:0000313" key="2">
    <source>
        <dbReference type="Proteomes" id="UP000002195"/>
    </source>
</evidence>
<dbReference type="HOGENOM" id="CLU_2337943_0_0_1"/>
<dbReference type="SMR" id="Q54XP8"/>
<name>Q54XP8_DICDI</name>
<accession>Q54XP8</accession>
<gene>
    <name evidence="1" type="ORF">DDB_G0278811</name>
</gene>
<dbReference type="PaxDb" id="44689-DDB0206212"/>
<organism evidence="1 2">
    <name type="scientific">Dictyostelium discoideum</name>
    <name type="common">Social amoeba</name>
    <dbReference type="NCBI Taxonomy" id="44689"/>
    <lineage>
        <taxon>Eukaryota</taxon>
        <taxon>Amoebozoa</taxon>
        <taxon>Evosea</taxon>
        <taxon>Eumycetozoa</taxon>
        <taxon>Dictyostelia</taxon>
        <taxon>Dictyosteliales</taxon>
        <taxon>Dictyosteliaceae</taxon>
        <taxon>Dictyostelium</taxon>
    </lineage>
</organism>
<dbReference type="RefSeq" id="XP_641982.1">
    <property type="nucleotide sequence ID" value="XM_636890.1"/>
</dbReference>
<sequence>MVNNDRELFLNIVWKRIHEITKEISIIADNLSKTEISKEERDFLKNNITEYANQLNNYLKMVDILINNSNENNFPNELYQEISFNKICQEKSEYRVGE</sequence>
<comment type="caution">
    <text evidence="1">The sequence shown here is derived from an EMBL/GenBank/DDBJ whole genome shotgun (WGS) entry which is preliminary data.</text>
</comment>
<dbReference type="VEuPathDB" id="AmoebaDB:DDB_G0278811"/>
<proteinExistence type="predicted"/>
<dbReference type="InParanoid" id="Q54XP8"/>
<dbReference type="dictyBase" id="DDB_G0278811"/>
<dbReference type="KEGG" id="ddi:DDB_G0278811"/>
<reference evidence="1 2" key="1">
    <citation type="journal article" date="2005" name="Nature">
        <title>The genome of the social amoeba Dictyostelium discoideum.</title>
        <authorList>
            <consortium name="The Dictyostelium discoideum Sequencing Consortium"/>
            <person name="Eichinger L."/>
            <person name="Pachebat J.A."/>
            <person name="Glockner G."/>
            <person name="Rajandream M.A."/>
            <person name="Sucgang R."/>
            <person name="Berriman M."/>
            <person name="Song J."/>
            <person name="Olsen R."/>
            <person name="Szafranski K."/>
            <person name="Xu Q."/>
            <person name="Tunggal B."/>
            <person name="Kummerfeld S."/>
            <person name="Madera M."/>
            <person name="Konfortov B.A."/>
            <person name="Rivero F."/>
            <person name="Bankier A.T."/>
            <person name="Lehmann R."/>
            <person name="Hamlin N."/>
            <person name="Davies R."/>
            <person name="Gaudet P."/>
            <person name="Fey P."/>
            <person name="Pilcher K."/>
            <person name="Chen G."/>
            <person name="Saunders D."/>
            <person name="Sodergren E."/>
            <person name="Davis P."/>
            <person name="Kerhornou A."/>
            <person name="Nie X."/>
            <person name="Hall N."/>
            <person name="Anjard C."/>
            <person name="Hemphill L."/>
            <person name="Bason N."/>
            <person name="Farbrother P."/>
            <person name="Desany B."/>
            <person name="Just E."/>
            <person name="Morio T."/>
            <person name="Rost R."/>
            <person name="Churcher C."/>
            <person name="Cooper J."/>
            <person name="Haydock S."/>
            <person name="van Driessche N."/>
            <person name="Cronin A."/>
            <person name="Goodhead I."/>
            <person name="Muzny D."/>
            <person name="Mourier T."/>
            <person name="Pain A."/>
            <person name="Lu M."/>
            <person name="Harper D."/>
            <person name="Lindsay R."/>
            <person name="Hauser H."/>
            <person name="James K."/>
            <person name="Quiles M."/>
            <person name="Madan Babu M."/>
            <person name="Saito T."/>
            <person name="Buchrieser C."/>
            <person name="Wardroper A."/>
            <person name="Felder M."/>
            <person name="Thangavelu M."/>
            <person name="Johnson D."/>
            <person name="Knights A."/>
            <person name="Loulseged H."/>
            <person name="Mungall K."/>
            <person name="Oliver K."/>
            <person name="Price C."/>
            <person name="Quail M.A."/>
            <person name="Urushihara H."/>
            <person name="Hernandez J."/>
            <person name="Rabbinowitsch E."/>
            <person name="Steffen D."/>
            <person name="Sanders M."/>
            <person name="Ma J."/>
            <person name="Kohara Y."/>
            <person name="Sharp S."/>
            <person name="Simmonds M."/>
            <person name="Spiegler S."/>
            <person name="Tivey A."/>
            <person name="Sugano S."/>
            <person name="White B."/>
            <person name="Walker D."/>
            <person name="Woodward J."/>
            <person name="Winckler T."/>
            <person name="Tanaka Y."/>
            <person name="Shaulsky G."/>
            <person name="Schleicher M."/>
            <person name="Weinstock G."/>
            <person name="Rosenthal A."/>
            <person name="Cox E.C."/>
            <person name="Chisholm R.L."/>
            <person name="Gibbs R."/>
            <person name="Loomis W.F."/>
            <person name="Platzer M."/>
            <person name="Kay R.R."/>
            <person name="Williams J."/>
            <person name="Dear P.H."/>
            <person name="Noegel A.A."/>
            <person name="Barrell B."/>
            <person name="Kuspa A."/>
        </authorList>
    </citation>
    <scope>NUCLEOTIDE SEQUENCE [LARGE SCALE GENOMIC DNA]</scope>
    <source>
        <strain evidence="1 2">AX4</strain>
    </source>
</reference>
<protein>
    <submittedName>
        <fullName evidence="1">Uncharacterized protein</fullName>
    </submittedName>
</protein>
<dbReference type="EMBL" id="AAFI02000024">
    <property type="protein sequence ID" value="EAL68007.1"/>
    <property type="molecule type" value="Genomic_DNA"/>
</dbReference>
<evidence type="ECO:0000313" key="1">
    <source>
        <dbReference type="EMBL" id="EAL68007.1"/>
    </source>
</evidence>
<dbReference type="Proteomes" id="UP000002195">
    <property type="component" value="Unassembled WGS sequence"/>
</dbReference>